<comment type="caution">
    <text evidence="2">The sequence shown here is derived from an EMBL/GenBank/DDBJ whole genome shotgun (WGS) entry which is preliminary data.</text>
</comment>
<dbReference type="EMBL" id="BCWF01000016">
    <property type="protein sequence ID" value="GAT22653.1"/>
    <property type="molecule type" value="Genomic_DNA"/>
</dbReference>
<gene>
    <name evidence="2" type="ORF">RIB2604_01600680</name>
</gene>
<evidence type="ECO:0000313" key="3">
    <source>
        <dbReference type="Proteomes" id="UP000075230"/>
    </source>
</evidence>
<feature type="compositionally biased region" description="Basic and acidic residues" evidence="1">
    <location>
        <begin position="1"/>
        <end position="13"/>
    </location>
</feature>
<proteinExistence type="predicted"/>
<reference evidence="3" key="2">
    <citation type="submission" date="2016-02" db="EMBL/GenBank/DDBJ databases">
        <title>Genome sequencing of Aspergillus luchuensis NBRC 4314.</title>
        <authorList>
            <person name="Yamada O."/>
        </authorList>
    </citation>
    <scope>NUCLEOTIDE SEQUENCE [LARGE SCALE GENOMIC DNA]</scope>
    <source>
        <strain evidence="3">RIB 2604</strain>
    </source>
</reference>
<dbReference type="AlphaFoldDB" id="A0A146FAV0"/>
<accession>A0A146FAV0</accession>
<feature type="region of interest" description="Disordered" evidence="1">
    <location>
        <begin position="1"/>
        <end position="60"/>
    </location>
</feature>
<evidence type="ECO:0000313" key="2">
    <source>
        <dbReference type="EMBL" id="GAT22653.1"/>
    </source>
</evidence>
<feature type="compositionally biased region" description="Low complexity" evidence="1">
    <location>
        <begin position="15"/>
        <end position="25"/>
    </location>
</feature>
<reference evidence="2 3" key="1">
    <citation type="journal article" date="2016" name="DNA Res.">
        <title>Genome sequence of Aspergillus luchuensis NBRC 4314.</title>
        <authorList>
            <person name="Yamada O."/>
            <person name="Machida M."/>
            <person name="Hosoyama A."/>
            <person name="Goto M."/>
            <person name="Takahashi T."/>
            <person name="Futagami T."/>
            <person name="Yamagata Y."/>
            <person name="Takeuchi M."/>
            <person name="Kobayashi T."/>
            <person name="Koike H."/>
            <person name="Abe K."/>
            <person name="Asai K."/>
            <person name="Arita M."/>
            <person name="Fujita N."/>
            <person name="Fukuda K."/>
            <person name="Higa K."/>
            <person name="Horikawa H."/>
            <person name="Ishikawa T."/>
            <person name="Jinno K."/>
            <person name="Kato Y."/>
            <person name="Kirimura K."/>
            <person name="Mizutani O."/>
            <person name="Nakasone K."/>
            <person name="Sano M."/>
            <person name="Shiraishi Y."/>
            <person name="Tsukahara M."/>
            <person name="Gomi K."/>
        </authorList>
    </citation>
    <scope>NUCLEOTIDE SEQUENCE [LARGE SCALE GENOMIC DNA]</scope>
    <source>
        <strain evidence="2 3">RIB 2604</strain>
    </source>
</reference>
<evidence type="ECO:0000256" key="1">
    <source>
        <dbReference type="SAM" id="MobiDB-lite"/>
    </source>
</evidence>
<sequence length="60" mass="6209">MPIEMAAEKKDTIHSNPNQSSNSRSPPGPRGPLGPASSLRVIAPPGVKSYPDGVTPSSEL</sequence>
<dbReference type="Proteomes" id="UP000075230">
    <property type="component" value="Unassembled WGS sequence"/>
</dbReference>
<name>A0A146FAV0_ASPKA</name>
<protein>
    <submittedName>
        <fullName evidence="2">Avl9 protein</fullName>
    </submittedName>
</protein>
<organism evidence="2 3">
    <name type="scientific">Aspergillus kawachii</name>
    <name type="common">White koji mold</name>
    <name type="synonym">Aspergillus awamori var. kawachi</name>
    <dbReference type="NCBI Taxonomy" id="1069201"/>
    <lineage>
        <taxon>Eukaryota</taxon>
        <taxon>Fungi</taxon>
        <taxon>Dikarya</taxon>
        <taxon>Ascomycota</taxon>
        <taxon>Pezizomycotina</taxon>
        <taxon>Eurotiomycetes</taxon>
        <taxon>Eurotiomycetidae</taxon>
        <taxon>Eurotiales</taxon>
        <taxon>Aspergillaceae</taxon>
        <taxon>Aspergillus</taxon>
        <taxon>Aspergillus subgen. Circumdati</taxon>
    </lineage>
</organism>